<evidence type="ECO:0000256" key="1">
    <source>
        <dbReference type="ARBA" id="ARBA00022617"/>
    </source>
</evidence>
<proteinExistence type="predicted"/>
<dbReference type="PRINTS" id="PR00088">
    <property type="entry name" value="HAEMOXYGNASE"/>
</dbReference>
<keyword evidence="5" id="KW-0812">Transmembrane</keyword>
<dbReference type="InterPro" id="IPR016084">
    <property type="entry name" value="Haem_Oase-like_multi-hlx"/>
</dbReference>
<keyword evidence="3 4" id="KW-0408">Iron</keyword>
<dbReference type="GO" id="GO:0046872">
    <property type="term" value="F:metal ion binding"/>
    <property type="evidence" value="ECO:0007669"/>
    <property type="project" value="UniProtKB-KW"/>
</dbReference>
<reference evidence="6" key="1">
    <citation type="submission" date="2021-03" db="EMBL/GenBank/DDBJ databases">
        <authorList>
            <person name="Palmer J.M."/>
        </authorList>
    </citation>
    <scope>NUCLEOTIDE SEQUENCE</scope>
    <source>
        <strain evidence="6">ARV_011</strain>
    </source>
</reference>
<evidence type="ECO:0000256" key="5">
    <source>
        <dbReference type="SAM" id="Phobius"/>
    </source>
</evidence>
<accession>A0A9P8AIA1</accession>
<keyword evidence="2 4" id="KW-0479">Metal-binding</keyword>
<dbReference type="RefSeq" id="XP_043049720.1">
    <property type="nucleotide sequence ID" value="XM_043195547.1"/>
</dbReference>
<keyword evidence="5" id="KW-0472">Membrane</keyword>
<dbReference type="GO" id="GO:0006788">
    <property type="term" value="P:heme oxidation"/>
    <property type="evidence" value="ECO:0007669"/>
    <property type="project" value="InterPro"/>
</dbReference>
<dbReference type="PANTHER" id="PTHR10720:SF0">
    <property type="entry name" value="HEME OXYGENASE"/>
    <property type="match status" value="1"/>
</dbReference>
<evidence type="ECO:0000256" key="2">
    <source>
        <dbReference type="ARBA" id="ARBA00022723"/>
    </source>
</evidence>
<dbReference type="Pfam" id="PF01126">
    <property type="entry name" value="Heme_oxygenase"/>
    <property type="match status" value="1"/>
</dbReference>
<keyword evidence="5" id="KW-1133">Transmembrane helix</keyword>
<keyword evidence="7" id="KW-1185">Reference proteome</keyword>
<organism evidence="6 7">
    <name type="scientific">Scheffersomyces spartinae</name>
    <dbReference type="NCBI Taxonomy" id="45513"/>
    <lineage>
        <taxon>Eukaryota</taxon>
        <taxon>Fungi</taxon>
        <taxon>Dikarya</taxon>
        <taxon>Ascomycota</taxon>
        <taxon>Saccharomycotina</taxon>
        <taxon>Pichiomycetes</taxon>
        <taxon>Debaryomycetaceae</taxon>
        <taxon>Scheffersomyces</taxon>
    </lineage>
</organism>
<gene>
    <name evidence="6" type="primary">HMOX2</name>
    <name evidence="6" type="ORF">KQ657_004882</name>
</gene>
<dbReference type="Proteomes" id="UP000790833">
    <property type="component" value="Unassembled WGS sequence"/>
</dbReference>
<sequence>MSTKLAESEILPLANDVGALGNRINHSTRAAHNKIDKMMTIKFAIALRDPRIYRQGLQSYYHVFATIEECLAREIARKTKWSDILQKIWKPEIARKERCEADLLYFYDGHKEKFIEPIMSEQIKFVDHIRTVTAEKPYLLLAYMHVMYLALFAGGRVFRSSIVKAAGLFPRKDGHSHDNFLELGGNLFTFDVEDEQLLRLIYKRDYEILTRNNLTEDEKLEIISESQLIFQRNADCISEIERHNLEKFRGKISYQLANNSNYLLIIIVVLILVFYGRRYFK</sequence>
<dbReference type="GO" id="GO:0004392">
    <property type="term" value="F:heme oxygenase (decyclizing) activity"/>
    <property type="evidence" value="ECO:0007669"/>
    <property type="project" value="InterPro"/>
</dbReference>
<dbReference type="InterPro" id="IPR016053">
    <property type="entry name" value="Haem_Oase-like"/>
</dbReference>
<dbReference type="EMBL" id="JAHMUF010000008">
    <property type="protein sequence ID" value="KAG7194173.1"/>
    <property type="molecule type" value="Genomic_DNA"/>
</dbReference>
<dbReference type="Gene3D" id="1.20.910.10">
    <property type="entry name" value="Heme oxygenase-like"/>
    <property type="match status" value="1"/>
</dbReference>
<protein>
    <submittedName>
        <fullName evidence="6">Heme oxygenase 2</fullName>
    </submittedName>
</protein>
<feature type="transmembrane region" description="Helical" evidence="5">
    <location>
        <begin position="262"/>
        <end position="280"/>
    </location>
</feature>
<keyword evidence="1" id="KW-0349">Heme</keyword>
<dbReference type="AlphaFoldDB" id="A0A9P8AIA1"/>
<evidence type="ECO:0000313" key="7">
    <source>
        <dbReference type="Proteomes" id="UP000790833"/>
    </source>
</evidence>
<dbReference type="GeneID" id="66118256"/>
<dbReference type="InterPro" id="IPR002051">
    <property type="entry name" value="Haem_Oase"/>
</dbReference>
<dbReference type="PANTHER" id="PTHR10720">
    <property type="entry name" value="HEME OXYGENASE"/>
    <property type="match status" value="1"/>
</dbReference>
<evidence type="ECO:0000256" key="3">
    <source>
        <dbReference type="ARBA" id="ARBA00023004"/>
    </source>
</evidence>
<dbReference type="CDD" id="cd19165">
    <property type="entry name" value="HemeO"/>
    <property type="match status" value="1"/>
</dbReference>
<feature type="binding site" description="axial binding residue" evidence="4">
    <location>
        <position position="32"/>
    </location>
    <ligand>
        <name>heme b</name>
        <dbReference type="ChEBI" id="CHEBI:60344"/>
    </ligand>
    <ligandPart>
        <name>Fe</name>
        <dbReference type="ChEBI" id="CHEBI:18248"/>
    </ligandPart>
</feature>
<dbReference type="SUPFAM" id="SSF48613">
    <property type="entry name" value="Heme oxygenase-like"/>
    <property type="match status" value="1"/>
</dbReference>
<comment type="caution">
    <text evidence="6">The sequence shown here is derived from an EMBL/GenBank/DDBJ whole genome shotgun (WGS) entry which is preliminary data.</text>
</comment>
<dbReference type="OrthoDB" id="652091at2759"/>
<evidence type="ECO:0000256" key="4">
    <source>
        <dbReference type="PIRSR" id="PIRSR000343-2"/>
    </source>
</evidence>
<evidence type="ECO:0000313" key="6">
    <source>
        <dbReference type="EMBL" id="KAG7194173.1"/>
    </source>
</evidence>
<dbReference type="PIRSF" id="PIRSF000343">
    <property type="entry name" value="Haem_Oase"/>
    <property type="match status" value="1"/>
</dbReference>
<name>A0A9P8AIA1_9ASCO</name>